<keyword evidence="4" id="KW-0472">Membrane</keyword>
<evidence type="ECO:0000313" key="11">
    <source>
        <dbReference type="EMBL" id="GGZ05323.1"/>
    </source>
</evidence>
<evidence type="ECO:0000313" key="14">
    <source>
        <dbReference type="Proteomes" id="UP000619512"/>
    </source>
</evidence>
<evidence type="ECO:0000259" key="10">
    <source>
        <dbReference type="PROSITE" id="PS50109"/>
    </source>
</evidence>
<gene>
    <name evidence="12" type="ORF">E1742_02535</name>
    <name evidence="11" type="ORF">GCM10007388_43760</name>
</gene>
<evidence type="ECO:0000256" key="1">
    <source>
        <dbReference type="ARBA" id="ARBA00000085"/>
    </source>
</evidence>
<dbReference type="GO" id="GO:0005886">
    <property type="term" value="C:plasma membrane"/>
    <property type="evidence" value="ECO:0007669"/>
    <property type="project" value="UniProtKB-SubCell"/>
</dbReference>
<dbReference type="InterPro" id="IPR004358">
    <property type="entry name" value="Sig_transdc_His_kin-like_C"/>
</dbReference>
<organism evidence="11 14">
    <name type="scientific">Pseudoduganella plicata</name>
    <dbReference type="NCBI Taxonomy" id="321984"/>
    <lineage>
        <taxon>Bacteria</taxon>
        <taxon>Pseudomonadati</taxon>
        <taxon>Pseudomonadota</taxon>
        <taxon>Betaproteobacteria</taxon>
        <taxon>Burkholderiales</taxon>
        <taxon>Oxalobacteraceae</taxon>
        <taxon>Telluria group</taxon>
        <taxon>Pseudoduganella</taxon>
    </lineage>
</organism>
<evidence type="ECO:0000256" key="2">
    <source>
        <dbReference type="ARBA" id="ARBA00004651"/>
    </source>
</evidence>
<accession>A0A4P7B9G8</accession>
<dbReference type="EMBL" id="CP038026">
    <property type="protein sequence ID" value="QBQ35166.1"/>
    <property type="molecule type" value="Genomic_DNA"/>
</dbReference>
<dbReference type="GO" id="GO:0000155">
    <property type="term" value="F:phosphorelay sensor kinase activity"/>
    <property type="evidence" value="ECO:0007669"/>
    <property type="project" value="InterPro"/>
</dbReference>
<dbReference type="RefSeq" id="WP_134383406.1">
    <property type="nucleotide sequence ID" value="NZ_BMWW01000009.1"/>
</dbReference>
<dbReference type="InterPro" id="IPR050980">
    <property type="entry name" value="2C_sensor_his_kinase"/>
</dbReference>
<evidence type="ECO:0000313" key="13">
    <source>
        <dbReference type="Proteomes" id="UP000294359"/>
    </source>
</evidence>
<evidence type="ECO:0000256" key="9">
    <source>
        <dbReference type="ARBA" id="ARBA00022840"/>
    </source>
</evidence>
<dbReference type="Gene3D" id="1.10.287.130">
    <property type="match status" value="1"/>
</dbReference>
<keyword evidence="5" id="KW-0597">Phosphoprotein</keyword>
<dbReference type="SUPFAM" id="SSF55874">
    <property type="entry name" value="ATPase domain of HSP90 chaperone/DNA topoisomerase II/histidine kinase"/>
    <property type="match status" value="1"/>
</dbReference>
<dbReference type="SUPFAM" id="SSF47384">
    <property type="entry name" value="Homodimeric domain of signal transducing histidine kinase"/>
    <property type="match status" value="1"/>
</dbReference>
<dbReference type="Proteomes" id="UP000294359">
    <property type="component" value="Chromosome"/>
</dbReference>
<evidence type="ECO:0000256" key="8">
    <source>
        <dbReference type="ARBA" id="ARBA00022777"/>
    </source>
</evidence>
<reference evidence="12 13" key="2">
    <citation type="submission" date="2019-03" db="EMBL/GenBank/DDBJ databases">
        <title>Draft Genome Sequences of Six Type Strains of the Genus Massilia.</title>
        <authorList>
            <person name="Miess H."/>
            <person name="Frediansyhah A."/>
            <person name="Gross H."/>
        </authorList>
    </citation>
    <scope>NUCLEOTIDE SEQUENCE [LARGE SCALE GENOMIC DNA]</scope>
    <source>
        <strain evidence="12 13">DSM 17505</strain>
    </source>
</reference>
<keyword evidence="7" id="KW-0547">Nucleotide-binding</keyword>
<proteinExistence type="predicted"/>
<dbReference type="PANTHER" id="PTHR44936">
    <property type="entry name" value="SENSOR PROTEIN CREC"/>
    <property type="match status" value="1"/>
</dbReference>
<evidence type="ECO:0000313" key="12">
    <source>
        <dbReference type="EMBL" id="QBQ35166.1"/>
    </source>
</evidence>
<dbReference type="PRINTS" id="PR00344">
    <property type="entry name" value="BCTRLSENSOR"/>
</dbReference>
<keyword evidence="6" id="KW-0808">Transferase</keyword>
<dbReference type="PANTHER" id="PTHR44936:SF10">
    <property type="entry name" value="SENSOR PROTEIN RSTB"/>
    <property type="match status" value="1"/>
</dbReference>
<protein>
    <recommendedName>
        <fullName evidence="3">histidine kinase</fullName>
        <ecNumber evidence="3">2.7.13.3</ecNumber>
    </recommendedName>
</protein>
<dbReference type="Proteomes" id="UP000619512">
    <property type="component" value="Unassembled WGS sequence"/>
</dbReference>
<dbReference type="InterPro" id="IPR003661">
    <property type="entry name" value="HisK_dim/P_dom"/>
</dbReference>
<dbReference type="InterPro" id="IPR036097">
    <property type="entry name" value="HisK_dim/P_sf"/>
</dbReference>
<comment type="subcellular location">
    <subcellularLocation>
        <location evidence="2">Cell membrane</location>
        <topology evidence="2">Multi-pass membrane protein</topology>
    </subcellularLocation>
</comment>
<feature type="domain" description="Histidine kinase" evidence="10">
    <location>
        <begin position="161"/>
        <end position="364"/>
    </location>
</feature>
<dbReference type="SMART" id="SM00387">
    <property type="entry name" value="HATPase_c"/>
    <property type="match status" value="1"/>
</dbReference>
<dbReference type="EMBL" id="BMWW01000009">
    <property type="protein sequence ID" value="GGZ05323.1"/>
    <property type="molecule type" value="Genomic_DNA"/>
</dbReference>
<dbReference type="GO" id="GO:0005524">
    <property type="term" value="F:ATP binding"/>
    <property type="evidence" value="ECO:0007669"/>
    <property type="project" value="UniProtKB-KW"/>
</dbReference>
<dbReference type="EC" id="2.7.13.3" evidence="3"/>
<evidence type="ECO:0000256" key="3">
    <source>
        <dbReference type="ARBA" id="ARBA00012438"/>
    </source>
</evidence>
<dbReference type="InterPro" id="IPR003594">
    <property type="entry name" value="HATPase_dom"/>
</dbReference>
<dbReference type="SMART" id="SM00388">
    <property type="entry name" value="HisKA"/>
    <property type="match status" value="1"/>
</dbReference>
<evidence type="ECO:0000256" key="4">
    <source>
        <dbReference type="ARBA" id="ARBA00022475"/>
    </source>
</evidence>
<name>A0A4P7B9G8_9BURK</name>
<sequence length="376" mass="40689">MNIPGLSDTASRAPTLSPLALQLMRVRETVLTSWANAVQLLIPPARVLYDPLLIDTMPAFYDNLVESLSPDFPRGTPDHSNNVAAMHGDERARLTRYAPGDVVREYQLFRNVLLAVCVADGIALQPSDIAAVNDIVDDAVQEALAAYVRRQSDQRERYVMALAHDIRNPLQNIGMAAQLIQAHQPAPEIHKLAERITTNVAATDTLIREILDDASACRADQATIEFTQLDMLALARDVAASVPGDRVSVAGEPVMGFWSPPHLRRALANLLANAVKYGDGGKVSVQVSMTRGTVLLSVHNGGAPIPPERLDQVLLPFHRGTAGDGWGLGLHFVRRVAECHAGTVTLDSSAERGTTVVMDMPVDPRPVVGPTRREPA</sequence>
<dbReference type="Pfam" id="PF02518">
    <property type="entry name" value="HATPase_c"/>
    <property type="match status" value="1"/>
</dbReference>
<dbReference type="OrthoDB" id="8556618at2"/>
<keyword evidence="9" id="KW-0067">ATP-binding</keyword>
<dbReference type="CDD" id="cd00082">
    <property type="entry name" value="HisKA"/>
    <property type="match status" value="1"/>
</dbReference>
<comment type="catalytic activity">
    <reaction evidence="1">
        <text>ATP + protein L-histidine = ADP + protein N-phospho-L-histidine.</text>
        <dbReference type="EC" id="2.7.13.3"/>
    </reaction>
</comment>
<keyword evidence="4" id="KW-1003">Cell membrane</keyword>
<keyword evidence="13" id="KW-1185">Reference proteome</keyword>
<dbReference type="Gene3D" id="3.30.565.10">
    <property type="entry name" value="Histidine kinase-like ATPase, C-terminal domain"/>
    <property type="match status" value="1"/>
</dbReference>
<keyword evidence="8 12" id="KW-0418">Kinase</keyword>
<evidence type="ECO:0000256" key="6">
    <source>
        <dbReference type="ARBA" id="ARBA00022679"/>
    </source>
</evidence>
<dbReference type="AlphaFoldDB" id="A0A4P7B9G8"/>
<dbReference type="InterPro" id="IPR005467">
    <property type="entry name" value="His_kinase_dom"/>
</dbReference>
<dbReference type="InterPro" id="IPR036890">
    <property type="entry name" value="HATPase_C_sf"/>
</dbReference>
<dbReference type="Pfam" id="PF00512">
    <property type="entry name" value="HisKA"/>
    <property type="match status" value="1"/>
</dbReference>
<evidence type="ECO:0000256" key="7">
    <source>
        <dbReference type="ARBA" id="ARBA00022741"/>
    </source>
</evidence>
<dbReference type="PROSITE" id="PS50109">
    <property type="entry name" value="HIS_KIN"/>
    <property type="match status" value="1"/>
</dbReference>
<reference evidence="11" key="3">
    <citation type="submission" date="2022-12" db="EMBL/GenBank/DDBJ databases">
        <authorList>
            <person name="Sun Q."/>
            <person name="Kim S."/>
        </authorList>
    </citation>
    <scope>NUCLEOTIDE SEQUENCE</scope>
    <source>
        <strain evidence="11">KCTC 12344</strain>
    </source>
</reference>
<reference evidence="11" key="1">
    <citation type="journal article" date="2014" name="Int. J. Syst. Evol. Microbiol.">
        <title>Complete genome sequence of Corynebacterium casei LMG S-19264T (=DSM 44701T), isolated from a smear-ripened cheese.</title>
        <authorList>
            <consortium name="US DOE Joint Genome Institute (JGI-PGF)"/>
            <person name="Walter F."/>
            <person name="Albersmeier A."/>
            <person name="Kalinowski J."/>
            <person name="Ruckert C."/>
        </authorList>
    </citation>
    <scope>NUCLEOTIDE SEQUENCE</scope>
    <source>
        <strain evidence="11">KCTC 12344</strain>
    </source>
</reference>
<evidence type="ECO:0000256" key="5">
    <source>
        <dbReference type="ARBA" id="ARBA00022553"/>
    </source>
</evidence>